<dbReference type="Proteomes" id="UP000001646">
    <property type="component" value="Chromosome 3"/>
</dbReference>
<dbReference type="GO" id="GO:0070830">
    <property type="term" value="P:bicellular tight junction assembly"/>
    <property type="evidence" value="ECO:0000318"/>
    <property type="project" value="GO_Central"/>
</dbReference>
<dbReference type="Ensembl" id="ENSACAT00000025307.2">
    <property type="protein sequence ID" value="ENSACAP00000018230.2"/>
    <property type="gene ID" value="ENSACAG00000022069.3"/>
</dbReference>
<evidence type="ECO:0000313" key="12">
    <source>
        <dbReference type="Proteomes" id="UP000001646"/>
    </source>
</evidence>
<reference evidence="11" key="3">
    <citation type="submission" date="2025-09" db="UniProtKB">
        <authorList>
            <consortium name="Ensembl"/>
        </authorList>
    </citation>
    <scope>IDENTIFICATION</scope>
</reference>
<keyword evidence="8 10" id="KW-1133">Transmembrane helix</keyword>
<evidence type="ECO:0000313" key="11">
    <source>
        <dbReference type="Ensembl" id="ENSACAP00000018230.2"/>
    </source>
</evidence>
<accession>G1KV33</accession>
<keyword evidence="6 10" id="KW-0812">Transmembrane</keyword>
<dbReference type="Pfam" id="PF13903">
    <property type="entry name" value="Claudin_2"/>
    <property type="match status" value="1"/>
</dbReference>
<feature type="transmembrane region" description="Helical" evidence="10">
    <location>
        <begin position="64"/>
        <end position="83"/>
    </location>
</feature>
<comment type="similarity">
    <text evidence="3">Belongs to the claudin family.</text>
</comment>
<evidence type="ECO:0000256" key="6">
    <source>
        <dbReference type="ARBA" id="ARBA00022692"/>
    </source>
</evidence>
<keyword evidence="12" id="KW-1185">Reference proteome</keyword>
<evidence type="ECO:0000256" key="3">
    <source>
        <dbReference type="ARBA" id="ARBA00008295"/>
    </source>
</evidence>
<dbReference type="GO" id="GO:0005198">
    <property type="term" value="F:structural molecule activity"/>
    <property type="evidence" value="ECO:0007669"/>
    <property type="project" value="InterPro"/>
</dbReference>
<keyword evidence="4" id="KW-0796">Tight junction</keyword>
<comment type="subcellular location">
    <subcellularLocation>
        <location evidence="1">Cell junction</location>
        <location evidence="1">Tight junction</location>
    </subcellularLocation>
    <subcellularLocation>
        <location evidence="2">Cell membrane</location>
        <topology evidence="2">Multi-pass membrane protein</topology>
    </subcellularLocation>
</comment>
<dbReference type="GO" id="GO:0005886">
    <property type="term" value="C:plasma membrane"/>
    <property type="evidence" value="ECO:0000318"/>
    <property type="project" value="GO_Central"/>
</dbReference>
<name>G1KV33_ANOCA</name>
<evidence type="ECO:0008006" key="13">
    <source>
        <dbReference type="Google" id="ProtNLM"/>
    </source>
</evidence>
<keyword evidence="9 10" id="KW-0472">Membrane</keyword>
<dbReference type="InterPro" id="IPR004031">
    <property type="entry name" value="PMP22/EMP/MP20/Claudin"/>
</dbReference>
<organism evidence="11 12">
    <name type="scientific">Anolis carolinensis</name>
    <name type="common">Green anole</name>
    <name type="synonym">American chameleon</name>
    <dbReference type="NCBI Taxonomy" id="28377"/>
    <lineage>
        <taxon>Eukaryota</taxon>
        <taxon>Metazoa</taxon>
        <taxon>Chordata</taxon>
        <taxon>Craniata</taxon>
        <taxon>Vertebrata</taxon>
        <taxon>Euteleostomi</taxon>
        <taxon>Lepidosauria</taxon>
        <taxon>Squamata</taxon>
        <taxon>Bifurcata</taxon>
        <taxon>Unidentata</taxon>
        <taxon>Episquamata</taxon>
        <taxon>Toxicofera</taxon>
        <taxon>Iguania</taxon>
        <taxon>Dactyloidae</taxon>
        <taxon>Anolis</taxon>
    </lineage>
</organism>
<evidence type="ECO:0000256" key="1">
    <source>
        <dbReference type="ARBA" id="ARBA00004435"/>
    </source>
</evidence>
<dbReference type="PANTHER" id="PTHR12002">
    <property type="entry name" value="CLAUDIN"/>
    <property type="match status" value="1"/>
</dbReference>
<evidence type="ECO:0000256" key="5">
    <source>
        <dbReference type="ARBA" id="ARBA00022475"/>
    </source>
</evidence>
<reference evidence="11" key="2">
    <citation type="submission" date="2025-08" db="UniProtKB">
        <authorList>
            <consortium name="Ensembl"/>
        </authorList>
    </citation>
    <scope>IDENTIFICATION</scope>
</reference>
<dbReference type="HOGENOM" id="CLU_084794_0_0_1"/>
<keyword evidence="7" id="KW-0965">Cell junction</keyword>
<dbReference type="GO" id="GO:0007155">
    <property type="term" value="P:cell adhesion"/>
    <property type="evidence" value="ECO:0000318"/>
    <property type="project" value="GO_Central"/>
</dbReference>
<keyword evidence="5" id="KW-1003">Cell membrane</keyword>
<evidence type="ECO:0000256" key="4">
    <source>
        <dbReference type="ARBA" id="ARBA00022427"/>
    </source>
</evidence>
<evidence type="ECO:0000256" key="9">
    <source>
        <dbReference type="ARBA" id="ARBA00023136"/>
    </source>
</evidence>
<dbReference type="Gene3D" id="1.20.140.150">
    <property type="match status" value="1"/>
</dbReference>
<dbReference type="InParanoid" id="G1KV33"/>
<feature type="transmembrane region" description="Helical" evidence="10">
    <location>
        <begin position="145"/>
        <end position="167"/>
    </location>
</feature>
<evidence type="ECO:0000256" key="8">
    <source>
        <dbReference type="ARBA" id="ARBA00022989"/>
    </source>
</evidence>
<dbReference type="InterPro" id="IPR006187">
    <property type="entry name" value="Claudin"/>
</dbReference>
<evidence type="ECO:0000256" key="10">
    <source>
        <dbReference type="SAM" id="Phobius"/>
    </source>
</evidence>
<feature type="transmembrane region" description="Helical" evidence="10">
    <location>
        <begin position="231"/>
        <end position="251"/>
    </location>
</feature>
<evidence type="ECO:0000256" key="2">
    <source>
        <dbReference type="ARBA" id="ARBA00004651"/>
    </source>
</evidence>
<dbReference type="GeneTree" id="ENSGT00390000005717"/>
<dbReference type="GO" id="GO:0005923">
    <property type="term" value="C:bicellular tight junction"/>
    <property type="evidence" value="ECO:0000318"/>
    <property type="project" value="GO_Central"/>
</dbReference>
<dbReference type="AlphaFoldDB" id="G1KV33"/>
<sequence>MWLVVETRIGDKASVETPFPTLSGVNFPSYRFISMEKWLRKRLCLEEDNSPAAAQLIRLTYMRICGLILEAIGWLLCITATGADEWRVWHSNNLPGISNGKLWIGIWRVCFIVDLHDDEPMKMHCLEFLEQYKSLPKEIFIAQDLMSLASVVLSLAMAFMSFALWNVFKNVRQKNVLLILFRVGGILTLLSGLIILLPLSWNMYNVIANEGILFPEPFNLPYLPYEQTVGFAIYVGFSASGILILSSFFILSKKYQITPNRVHPIIIVTPEPSTSRSETETCIRFGSLVSVDKTISEEQHFNS</sequence>
<dbReference type="eggNOG" id="ENOG502S127">
    <property type="taxonomic scope" value="Eukaryota"/>
</dbReference>
<reference evidence="11 12" key="1">
    <citation type="submission" date="2009-12" db="EMBL/GenBank/DDBJ databases">
        <title>The Genome Sequence of Anolis carolinensis (Green Anole Lizard).</title>
        <authorList>
            <consortium name="The Genome Sequencing Platform"/>
            <person name="Di Palma F."/>
            <person name="Alfoldi J."/>
            <person name="Heiman D."/>
            <person name="Young S."/>
            <person name="Grabherr M."/>
            <person name="Johnson J."/>
            <person name="Lander E.S."/>
            <person name="Lindblad-Toh K."/>
        </authorList>
    </citation>
    <scope>NUCLEOTIDE SEQUENCE [LARGE SCALE GENOMIC DNA]</scope>
    <source>
        <strain evidence="11 12">JBL SC #1</strain>
    </source>
</reference>
<proteinExistence type="inferred from homology"/>
<evidence type="ECO:0000256" key="7">
    <source>
        <dbReference type="ARBA" id="ARBA00022949"/>
    </source>
</evidence>
<dbReference type="Bgee" id="ENSACAG00000022069">
    <property type="expression patterns" value="Expressed in ovary and 1 other cell type or tissue"/>
</dbReference>
<protein>
    <recommendedName>
        <fullName evidence="13">Claudin-34</fullName>
    </recommendedName>
</protein>
<feature type="transmembrane region" description="Helical" evidence="10">
    <location>
        <begin position="179"/>
        <end position="201"/>
    </location>
</feature>